<keyword evidence="2" id="KW-1185">Reference proteome</keyword>
<dbReference type="AlphaFoldDB" id="A0A182NMB7"/>
<dbReference type="Proteomes" id="UP000075884">
    <property type="component" value="Unassembled WGS sequence"/>
</dbReference>
<organism evidence="1 2">
    <name type="scientific">Anopheles dirus</name>
    <dbReference type="NCBI Taxonomy" id="7168"/>
    <lineage>
        <taxon>Eukaryota</taxon>
        <taxon>Metazoa</taxon>
        <taxon>Ecdysozoa</taxon>
        <taxon>Arthropoda</taxon>
        <taxon>Hexapoda</taxon>
        <taxon>Insecta</taxon>
        <taxon>Pterygota</taxon>
        <taxon>Neoptera</taxon>
        <taxon>Endopterygota</taxon>
        <taxon>Diptera</taxon>
        <taxon>Nematocera</taxon>
        <taxon>Culicoidea</taxon>
        <taxon>Culicidae</taxon>
        <taxon>Anophelinae</taxon>
        <taxon>Anopheles</taxon>
    </lineage>
</organism>
<accession>A0A182NMB7</accession>
<evidence type="ECO:0000313" key="1">
    <source>
        <dbReference type="EnsemblMetazoa" id="ADIR008802-PA"/>
    </source>
</evidence>
<reference evidence="1" key="2">
    <citation type="submission" date="2020-05" db="UniProtKB">
        <authorList>
            <consortium name="EnsemblMetazoa"/>
        </authorList>
    </citation>
    <scope>IDENTIFICATION</scope>
    <source>
        <strain evidence="1">WRAIR2</strain>
    </source>
</reference>
<dbReference type="EnsemblMetazoa" id="ADIR008802-RA">
    <property type="protein sequence ID" value="ADIR008802-PA"/>
    <property type="gene ID" value="ADIR008802"/>
</dbReference>
<evidence type="ECO:0000313" key="2">
    <source>
        <dbReference type="Proteomes" id="UP000075884"/>
    </source>
</evidence>
<sequence length="128" mass="13584">MRSSSGGNDADSDVAAARQAVAFLGVAAADKSTQNENQSPPSAVCEMAGADAEVEMKQILPGARFRIGVIVMQPDGGIPHVIPVCQVQDEDGSLDRKLQRLGNVSIYYNATGRTLELRGGYLDKEYSV</sequence>
<protein>
    <submittedName>
        <fullName evidence="1">Uncharacterized protein</fullName>
    </submittedName>
</protein>
<reference evidence="2" key="1">
    <citation type="submission" date="2013-03" db="EMBL/GenBank/DDBJ databases">
        <title>The Genome Sequence of Anopheles dirus WRAIR2.</title>
        <authorList>
            <consortium name="The Broad Institute Genomics Platform"/>
            <person name="Neafsey D.E."/>
            <person name="Walton C."/>
            <person name="Walker B."/>
            <person name="Young S.K."/>
            <person name="Zeng Q."/>
            <person name="Gargeya S."/>
            <person name="Fitzgerald M."/>
            <person name="Haas B."/>
            <person name="Abouelleil A."/>
            <person name="Allen A.W."/>
            <person name="Alvarado L."/>
            <person name="Arachchi H.M."/>
            <person name="Berlin A.M."/>
            <person name="Chapman S.B."/>
            <person name="Gainer-Dewar J."/>
            <person name="Goldberg J."/>
            <person name="Griggs A."/>
            <person name="Gujja S."/>
            <person name="Hansen M."/>
            <person name="Howarth C."/>
            <person name="Imamovic A."/>
            <person name="Ireland A."/>
            <person name="Larimer J."/>
            <person name="McCowan C."/>
            <person name="Murphy C."/>
            <person name="Pearson M."/>
            <person name="Poon T.W."/>
            <person name="Priest M."/>
            <person name="Roberts A."/>
            <person name="Saif S."/>
            <person name="Shea T."/>
            <person name="Sisk P."/>
            <person name="Sykes S."/>
            <person name="Wortman J."/>
            <person name="Nusbaum C."/>
            <person name="Birren B."/>
        </authorList>
    </citation>
    <scope>NUCLEOTIDE SEQUENCE [LARGE SCALE GENOMIC DNA]</scope>
    <source>
        <strain evidence="2">WRAIR2</strain>
    </source>
</reference>
<name>A0A182NMB7_9DIPT</name>
<dbReference type="VEuPathDB" id="VectorBase:ADIR008802"/>
<proteinExistence type="predicted"/>